<keyword evidence="4 7" id="KW-0378">Hydrolase</keyword>
<feature type="compositionally biased region" description="Acidic residues" evidence="8">
    <location>
        <begin position="1137"/>
        <end position="1150"/>
    </location>
</feature>
<dbReference type="InterPro" id="IPR023828">
    <property type="entry name" value="Peptidase_S8_Ser-AS"/>
</dbReference>
<dbReference type="Pfam" id="PF25162">
    <property type="entry name" value="DUF7827"/>
    <property type="match status" value="1"/>
</dbReference>
<evidence type="ECO:0000313" key="11">
    <source>
        <dbReference type="Proteomes" id="UP000783863"/>
    </source>
</evidence>
<evidence type="ECO:0000256" key="5">
    <source>
        <dbReference type="ARBA" id="ARBA00022825"/>
    </source>
</evidence>
<dbReference type="InterPro" id="IPR015500">
    <property type="entry name" value="Peptidase_S8_subtilisin-rel"/>
</dbReference>
<protein>
    <submittedName>
        <fullName evidence="10">S8 family serine peptidase</fullName>
    </submittedName>
</protein>
<dbReference type="PROSITE" id="PS51892">
    <property type="entry name" value="SUBTILASE"/>
    <property type="match status" value="1"/>
</dbReference>
<dbReference type="RefSeq" id="WP_220589497.1">
    <property type="nucleotide sequence ID" value="NZ_RKLQ01000003.1"/>
</dbReference>
<dbReference type="InterPro" id="IPR000209">
    <property type="entry name" value="Peptidase_S8/S53_dom"/>
</dbReference>
<dbReference type="Gene3D" id="2.80.10.50">
    <property type="match status" value="3"/>
</dbReference>
<keyword evidence="2 7" id="KW-0645">Protease</keyword>
<sequence>MTDSNLTVGRRRFIQTTGLLAALGGFTTTGSASDGGHDYTISFGPDTERGKATEVLDEQLGADSYEITDHIERLSITEATVDDVEDPIDSIESHDRVDYAEEAMEPEIPDEPPAVEVAMTDAETADYEGDPKISYGLEKINGPTAWETTEGSTDVTLAVIDSAVDTDHVDLADRFTGDNGGYDSSDGDFHGTHVAGCAAATTGNGVGVAGASDSRLLAYQLNDGNSIIRDVADAVEAGADVINCSFRSPGFTEDGSEWVEPQGWREAFDDARASGVTVVSSASNSRDKPDKPDAVGYPAKFDSVIAVGATDRNDNVTEFSSEGAVDIAAPGNRILSTLPNDVYGEISGTSMASPIAAGVVGLLLDADPELSPSEVEEILTETAVDIGEPDRLAGAGRIDAAAAVEQVAGDSGSEESTLAISDPDGEVDGFERDYELGVTGSLEPTDINDHDSVDESTAKGRVDGGTDEYTFTGDLQYFGSKGAELAIDGESVDPSEVAQKRTIIVDETADATVSYEFEVGGDAEKGAYAGGGPDSIDGTTISGEVNGHQDSYRYTGEVSDWSAKGDGELTVYIDSEEASFGVTDGDATFGQNVYTGNVNETVEFTVELTNTDTATVQVGGADDVGYYVAGEVSDTDGDGSVTVVFDSAAAGTDQTVLSAPESGGEVSKVTQGGEFDGSDSLDAVEYPLRVRAGEKTGDSLAESDADGMGTLSLKEPEQSPYNGPHELPGRVQGEDFDTGGQGVAYNDTGEGNRGGEYRDTDVDIGDATEGGYFVGWIEAGEWWEYTVEVTEAGTYPVEALVASDDGGGSFTVEVDGESVSTSFDDTGGWQSWTTVSVGELELEQGETVVRITSDERLWNLNWFEFVGGESADIESGVYELHNVETDLLADVEGESEADGTDLIQWPSNGQQNQRFQVSADGDAYTLTAQHSGKYLTASDGNVVQKGSGDPSDSQRWTFVSADTGYVLENVATGDVMTAENPNEPKDATIDTAADEASETQQWELVEATDDNESADVKSGVYEFHNVETGRVADVAYNSQDDGANVIQYADWDDENQRFQVRPDGDAYTITAQHSNRYLAASDGNVVQDGGEDPSDSQRWTFESADTGYVVKNVASGEVMTVEDPGDRWGGNIGTAADEGDETQQWELDEV</sequence>
<evidence type="ECO:0000256" key="3">
    <source>
        <dbReference type="ARBA" id="ARBA00022729"/>
    </source>
</evidence>
<feature type="active site" description="Charge relay system" evidence="6 7">
    <location>
        <position position="350"/>
    </location>
</feature>
<evidence type="ECO:0000256" key="1">
    <source>
        <dbReference type="ARBA" id="ARBA00011073"/>
    </source>
</evidence>
<organism evidence="10 11">
    <name type="scientific">Haloarcula salinisoli</name>
    <dbReference type="NCBI Taxonomy" id="2487746"/>
    <lineage>
        <taxon>Archaea</taxon>
        <taxon>Methanobacteriati</taxon>
        <taxon>Methanobacteriota</taxon>
        <taxon>Stenosarchaea group</taxon>
        <taxon>Halobacteria</taxon>
        <taxon>Halobacteriales</taxon>
        <taxon>Haloarculaceae</taxon>
        <taxon>Haloarcula</taxon>
    </lineage>
</organism>
<evidence type="ECO:0000256" key="7">
    <source>
        <dbReference type="PROSITE-ProRule" id="PRU01240"/>
    </source>
</evidence>
<dbReference type="EMBL" id="RKLQ01000003">
    <property type="protein sequence ID" value="MBX0305255.1"/>
    <property type="molecule type" value="Genomic_DNA"/>
</dbReference>
<dbReference type="InterPro" id="IPR035992">
    <property type="entry name" value="Ricin_B-like_lectins"/>
</dbReference>
<dbReference type="PROSITE" id="PS50231">
    <property type="entry name" value="RICIN_B_LECTIN"/>
    <property type="match status" value="2"/>
</dbReference>
<name>A0A8J7YG11_9EURY</name>
<dbReference type="PANTHER" id="PTHR43806:SF11">
    <property type="entry name" value="CEREVISIN-RELATED"/>
    <property type="match status" value="1"/>
</dbReference>
<dbReference type="InterPro" id="IPR006311">
    <property type="entry name" value="TAT_signal"/>
</dbReference>
<feature type="region of interest" description="Disordered" evidence="8">
    <location>
        <begin position="692"/>
        <end position="762"/>
    </location>
</feature>
<dbReference type="Gene3D" id="3.40.50.200">
    <property type="entry name" value="Peptidase S8/S53 domain"/>
    <property type="match status" value="1"/>
</dbReference>
<dbReference type="PRINTS" id="PR00723">
    <property type="entry name" value="SUBTILISIN"/>
</dbReference>
<dbReference type="CDD" id="cd04080">
    <property type="entry name" value="CBM6_cellulase-like"/>
    <property type="match status" value="1"/>
</dbReference>
<dbReference type="Pfam" id="PF14200">
    <property type="entry name" value="RicinB_lectin_2"/>
    <property type="match status" value="2"/>
</dbReference>
<dbReference type="CDD" id="cd00161">
    <property type="entry name" value="beta-trefoil_Ricin-like"/>
    <property type="match status" value="2"/>
</dbReference>
<dbReference type="PROSITE" id="PS00137">
    <property type="entry name" value="SUBTILASE_HIS"/>
    <property type="match status" value="1"/>
</dbReference>
<feature type="active site" description="Charge relay system" evidence="6 7">
    <location>
        <position position="190"/>
    </location>
</feature>
<evidence type="ECO:0000256" key="4">
    <source>
        <dbReference type="ARBA" id="ARBA00022801"/>
    </source>
</evidence>
<dbReference type="SUPFAM" id="SSF52743">
    <property type="entry name" value="Subtilisin-like"/>
    <property type="match status" value="1"/>
</dbReference>
<dbReference type="SMART" id="SM00458">
    <property type="entry name" value="RICIN"/>
    <property type="match status" value="2"/>
</dbReference>
<reference evidence="10" key="1">
    <citation type="submission" date="2021-06" db="EMBL/GenBank/DDBJ databases">
        <title>Halomicroarcula sp. F24A a new haloarchaeum isolated from saline soil.</title>
        <authorList>
            <person name="Duran-Viseras A."/>
            <person name="Sanchez-Porro C."/>
            <person name="Ventosa A."/>
        </authorList>
    </citation>
    <scope>NUCLEOTIDE SEQUENCE</scope>
    <source>
        <strain evidence="10">F24A</strain>
    </source>
</reference>
<comment type="caution">
    <text evidence="10">The sequence shown here is derived from an EMBL/GenBank/DDBJ whole genome shotgun (WGS) entry which is preliminary data.</text>
</comment>
<accession>A0A8J7YG11</accession>
<dbReference type="PROSITE" id="PS51175">
    <property type="entry name" value="CBM6"/>
    <property type="match status" value="1"/>
</dbReference>
<keyword evidence="3" id="KW-0732">Signal</keyword>
<dbReference type="InterPro" id="IPR000772">
    <property type="entry name" value="Ricin_B_lectin"/>
</dbReference>
<dbReference type="SUPFAM" id="SSF50370">
    <property type="entry name" value="Ricin B-like lectins"/>
    <property type="match status" value="2"/>
</dbReference>
<dbReference type="InterPro" id="IPR036852">
    <property type="entry name" value="Peptidase_S8/S53_dom_sf"/>
</dbReference>
<dbReference type="Proteomes" id="UP000783863">
    <property type="component" value="Unassembled WGS sequence"/>
</dbReference>
<dbReference type="PANTHER" id="PTHR43806">
    <property type="entry name" value="PEPTIDASE S8"/>
    <property type="match status" value="1"/>
</dbReference>
<feature type="region of interest" description="Disordered" evidence="8">
    <location>
        <begin position="658"/>
        <end position="680"/>
    </location>
</feature>
<dbReference type="SUPFAM" id="SSF49785">
    <property type="entry name" value="Galactose-binding domain-like"/>
    <property type="match status" value="1"/>
</dbReference>
<dbReference type="Pfam" id="PF00082">
    <property type="entry name" value="Peptidase_S8"/>
    <property type="match status" value="1"/>
</dbReference>
<proteinExistence type="inferred from homology"/>
<keyword evidence="5 7" id="KW-0720">Serine protease</keyword>
<dbReference type="GO" id="GO:0006508">
    <property type="term" value="P:proteolysis"/>
    <property type="evidence" value="ECO:0007669"/>
    <property type="project" value="UniProtKB-KW"/>
</dbReference>
<feature type="domain" description="CBM6" evidence="9">
    <location>
        <begin position="729"/>
        <end position="866"/>
    </location>
</feature>
<dbReference type="Pfam" id="PF03422">
    <property type="entry name" value="CBM_6"/>
    <property type="match status" value="1"/>
</dbReference>
<feature type="compositionally biased region" description="Basic and acidic residues" evidence="8">
    <location>
        <begin position="447"/>
        <end position="464"/>
    </location>
</feature>
<feature type="active site" description="Charge relay system" evidence="6 7">
    <location>
        <position position="161"/>
    </location>
</feature>
<gene>
    <name evidence="10" type="ORF">EGD98_16455</name>
</gene>
<dbReference type="GO" id="GO:0004252">
    <property type="term" value="F:serine-type endopeptidase activity"/>
    <property type="evidence" value="ECO:0007669"/>
    <property type="project" value="UniProtKB-UniRule"/>
</dbReference>
<dbReference type="InterPro" id="IPR008979">
    <property type="entry name" value="Galactose-bd-like_sf"/>
</dbReference>
<dbReference type="InterPro" id="IPR005084">
    <property type="entry name" value="CBM6"/>
</dbReference>
<evidence type="ECO:0000256" key="8">
    <source>
        <dbReference type="SAM" id="MobiDB-lite"/>
    </source>
</evidence>
<dbReference type="InterPro" id="IPR050131">
    <property type="entry name" value="Peptidase_S8_subtilisin-like"/>
</dbReference>
<feature type="region of interest" description="Disordered" evidence="8">
    <location>
        <begin position="1120"/>
        <end position="1150"/>
    </location>
</feature>
<evidence type="ECO:0000256" key="2">
    <source>
        <dbReference type="ARBA" id="ARBA00022670"/>
    </source>
</evidence>
<evidence type="ECO:0000256" key="6">
    <source>
        <dbReference type="PIRSR" id="PIRSR615500-1"/>
    </source>
</evidence>
<dbReference type="InterPro" id="IPR006584">
    <property type="entry name" value="Cellulose-bd_IV"/>
</dbReference>
<dbReference type="InterPro" id="IPR057149">
    <property type="entry name" value="DUF7827"/>
</dbReference>
<keyword evidence="11" id="KW-1185">Reference proteome</keyword>
<dbReference type="InterPro" id="IPR022398">
    <property type="entry name" value="Peptidase_S8_His-AS"/>
</dbReference>
<dbReference type="AlphaFoldDB" id="A0A8J7YG11"/>
<dbReference type="Gene3D" id="2.60.120.260">
    <property type="entry name" value="Galactose-binding domain-like"/>
    <property type="match status" value="1"/>
</dbReference>
<dbReference type="PROSITE" id="PS00138">
    <property type="entry name" value="SUBTILASE_SER"/>
    <property type="match status" value="1"/>
</dbReference>
<dbReference type="PROSITE" id="PS51318">
    <property type="entry name" value="TAT"/>
    <property type="match status" value="1"/>
</dbReference>
<dbReference type="Pfam" id="PF00652">
    <property type="entry name" value="Ricin_B_lectin"/>
    <property type="match status" value="1"/>
</dbReference>
<dbReference type="SMART" id="SM00606">
    <property type="entry name" value="CBD_IV"/>
    <property type="match status" value="1"/>
</dbReference>
<evidence type="ECO:0000313" key="10">
    <source>
        <dbReference type="EMBL" id="MBX0305255.1"/>
    </source>
</evidence>
<feature type="region of interest" description="Disordered" evidence="8">
    <location>
        <begin position="440"/>
        <end position="465"/>
    </location>
</feature>
<dbReference type="GO" id="GO:0030246">
    <property type="term" value="F:carbohydrate binding"/>
    <property type="evidence" value="ECO:0007669"/>
    <property type="project" value="InterPro"/>
</dbReference>
<evidence type="ECO:0000259" key="9">
    <source>
        <dbReference type="PROSITE" id="PS51175"/>
    </source>
</evidence>
<comment type="similarity">
    <text evidence="1 7">Belongs to the peptidase S8 family.</text>
</comment>